<name>A0A1B1AZ69_9ACTN</name>
<sequence>MVRVTFSGSGAMISVIPQPGATQITSRSESLMLAGVLDHGPDIFPALITRPCSARSLCNSVAFQISR</sequence>
<evidence type="ECO:0000313" key="2">
    <source>
        <dbReference type="Proteomes" id="UP000092659"/>
    </source>
</evidence>
<dbReference type="AlphaFoldDB" id="A0A1B1AZ69"/>
<dbReference type="KEGG" id="sgs:AVL59_21580"/>
<reference evidence="1 2" key="1">
    <citation type="submission" date="2016-06" db="EMBL/GenBank/DDBJ databases">
        <title>Complete genome sequence of Streptomyces griseochromogenes ATCC 14511, the Blasticidin S producer.</title>
        <authorList>
            <person name="Wu L."/>
        </authorList>
    </citation>
    <scope>NUCLEOTIDE SEQUENCE [LARGE SCALE GENOMIC DNA]</scope>
    <source>
        <strain evidence="1 2">ATCC 14511</strain>
    </source>
</reference>
<protein>
    <submittedName>
        <fullName evidence="1">Uncharacterized protein</fullName>
    </submittedName>
</protein>
<accession>A0A1B1AZ69</accession>
<proteinExistence type="predicted"/>
<dbReference type="EMBL" id="CP016279">
    <property type="protein sequence ID" value="ANP51830.1"/>
    <property type="molecule type" value="Genomic_DNA"/>
</dbReference>
<gene>
    <name evidence="1" type="ORF">AVL59_21580</name>
</gene>
<evidence type="ECO:0000313" key="1">
    <source>
        <dbReference type="EMBL" id="ANP51830.1"/>
    </source>
</evidence>
<organism evidence="1 2">
    <name type="scientific">Streptomyces griseochromogenes</name>
    <dbReference type="NCBI Taxonomy" id="68214"/>
    <lineage>
        <taxon>Bacteria</taxon>
        <taxon>Bacillati</taxon>
        <taxon>Actinomycetota</taxon>
        <taxon>Actinomycetes</taxon>
        <taxon>Kitasatosporales</taxon>
        <taxon>Streptomycetaceae</taxon>
        <taxon>Streptomyces</taxon>
    </lineage>
</organism>
<dbReference type="Proteomes" id="UP000092659">
    <property type="component" value="Chromosome"/>
</dbReference>